<reference evidence="6 8" key="1">
    <citation type="submission" date="2016-10" db="EMBL/GenBank/DDBJ databases">
        <title>Genome sequence of Mycobacterium talmonii.</title>
        <authorList>
            <person name="Greninger A.L."/>
            <person name="Elliott B."/>
            <person name="Vasireddy S."/>
            <person name="Vasireddy R."/>
        </authorList>
    </citation>
    <scope>NUCLEOTIDE SEQUENCE [LARGE SCALE GENOMIC DNA]</scope>
    <source>
        <strain evidence="6">MO-5499</strain>
        <strain evidence="8">NE-TNMC-100812</strain>
    </source>
</reference>
<evidence type="ECO:0000313" key="6">
    <source>
        <dbReference type="EMBL" id="OHV05066.1"/>
    </source>
</evidence>
<keyword evidence="2" id="KW-0479">Metal-binding</keyword>
<feature type="domain" description="Metallo-beta-lactamase" evidence="5">
    <location>
        <begin position="16"/>
        <end position="249"/>
    </location>
</feature>
<evidence type="ECO:0000256" key="3">
    <source>
        <dbReference type="ARBA" id="ARBA00022801"/>
    </source>
</evidence>
<dbReference type="InterPro" id="IPR036866">
    <property type="entry name" value="RibonucZ/Hydroxyglut_hydro"/>
</dbReference>
<keyword evidence="8" id="KW-1185">Reference proteome</keyword>
<sequence length="263" mass="28985">MRVHHLNCGTMVFGTVDHCLLVELSGGDLMLVDTGFGLDCVRRPELLGWTRHAIRPVLRESETAIRQIQALGYDPKHVRNIVVTHLDYDHTGGLADFPWATVHVHGPEYRAGVRPDAFERIRYRPEQLWAHGVRWRVNELGADGDRWFGFQAVRELPGLPNDILVIPLLGHSRGHVGVAIDTGTGWLLHAGDAYALPGAVRRGITGRATRGLSLISGHPSLPRAQLQNMHRLADLIAEHGDEVTVFCSHDASAFTRLAGAALI</sequence>
<evidence type="ECO:0000256" key="4">
    <source>
        <dbReference type="ARBA" id="ARBA00022833"/>
    </source>
</evidence>
<dbReference type="Proteomes" id="UP000238296">
    <property type="component" value="Unassembled WGS sequence"/>
</dbReference>
<evidence type="ECO:0000259" key="5">
    <source>
        <dbReference type="SMART" id="SM00849"/>
    </source>
</evidence>
<dbReference type="GO" id="GO:0046872">
    <property type="term" value="F:metal ion binding"/>
    <property type="evidence" value="ECO:0007669"/>
    <property type="project" value="UniProtKB-KW"/>
</dbReference>
<proteinExistence type="inferred from homology"/>
<dbReference type="EC" id="3.-.-.-" evidence="7"/>
<protein>
    <submittedName>
        <fullName evidence="6">MBL fold metallo-hydrolase</fullName>
    </submittedName>
    <submittedName>
        <fullName evidence="7">Putative metallo-hydrolase</fullName>
        <ecNumber evidence="7">3.-.-.-</ecNumber>
    </submittedName>
</protein>
<reference evidence="7" key="3">
    <citation type="submission" date="2018-01" db="EMBL/GenBank/DDBJ databases">
        <authorList>
            <person name="Gaut B.S."/>
            <person name="Morton B.R."/>
            <person name="Clegg M.T."/>
            <person name="Duvall M.R."/>
        </authorList>
    </citation>
    <scope>NUCLEOTIDE SEQUENCE</scope>
    <source>
        <strain evidence="7">ATCC BAA-2683</strain>
    </source>
</reference>
<dbReference type="GO" id="GO:0016787">
    <property type="term" value="F:hydrolase activity"/>
    <property type="evidence" value="ECO:0007669"/>
    <property type="project" value="UniProtKB-KW"/>
</dbReference>
<evidence type="ECO:0000313" key="9">
    <source>
        <dbReference type="Proteomes" id="UP000238296"/>
    </source>
</evidence>
<keyword evidence="3 6" id="KW-0378">Hydrolase</keyword>
<dbReference type="SMART" id="SM00849">
    <property type="entry name" value="Lactamase_B"/>
    <property type="match status" value="1"/>
</dbReference>
<keyword evidence="4" id="KW-0862">Zinc</keyword>
<comment type="caution">
    <text evidence="6">The sequence shown here is derived from an EMBL/GenBank/DDBJ whole genome shotgun (WGS) entry which is preliminary data.</text>
</comment>
<organism evidence="6 8">
    <name type="scientific">Mycobacterium talmoniae</name>
    <dbReference type="NCBI Taxonomy" id="1858794"/>
    <lineage>
        <taxon>Bacteria</taxon>
        <taxon>Bacillati</taxon>
        <taxon>Actinomycetota</taxon>
        <taxon>Actinomycetes</taxon>
        <taxon>Mycobacteriales</taxon>
        <taxon>Mycobacteriaceae</taxon>
        <taxon>Mycobacterium</taxon>
    </lineage>
</organism>
<evidence type="ECO:0000256" key="2">
    <source>
        <dbReference type="ARBA" id="ARBA00022723"/>
    </source>
</evidence>
<dbReference type="EMBL" id="MLQM01000024">
    <property type="protein sequence ID" value="OHV05066.1"/>
    <property type="molecule type" value="Genomic_DNA"/>
</dbReference>
<comment type="similarity">
    <text evidence="1">Belongs to the metallo-beta-lactamase superfamily.</text>
</comment>
<accession>A0A1S1NLT8</accession>
<reference evidence="7 9" key="2">
    <citation type="journal article" date="2017" name="Int. J. Syst. Evol. Microbiol.">
        <title>Mycobacterium talmoniae sp. nov., a slowly growing mycobacterium isolated from human respiratory samples.</title>
        <authorList>
            <person name="Davidson R.M."/>
            <person name="DeGroote M.A."/>
            <person name="Marola J.L."/>
            <person name="Buss S."/>
            <person name="Jones V."/>
            <person name="McNeil M.R."/>
            <person name="Freifeld A.G."/>
            <person name="Elaine Epperson L."/>
            <person name="Hasan N.A."/>
            <person name="Jackson M."/>
            <person name="Iwen P.C."/>
            <person name="Salfinger M."/>
            <person name="Strong M."/>
        </authorList>
    </citation>
    <scope>NUCLEOTIDE SEQUENCE [LARGE SCALE GENOMIC DNA]</scope>
    <source>
        <strain evidence="7 9">ATCC BAA-2683</strain>
    </source>
</reference>
<name>A0A1S1NLT8_9MYCO</name>
<dbReference type="PANTHER" id="PTHR42978:SF3">
    <property type="entry name" value="BLR3078 PROTEIN"/>
    <property type="match status" value="1"/>
</dbReference>
<dbReference type="InterPro" id="IPR051013">
    <property type="entry name" value="MBL_superfamily_lactonases"/>
</dbReference>
<dbReference type="Gene3D" id="3.60.15.10">
    <property type="entry name" value="Ribonuclease Z/Hydroxyacylglutathione hydrolase-like"/>
    <property type="match status" value="1"/>
</dbReference>
<dbReference type="EMBL" id="PPEA01000510">
    <property type="protein sequence ID" value="PQM46341.1"/>
    <property type="molecule type" value="Genomic_DNA"/>
</dbReference>
<dbReference type="SUPFAM" id="SSF56281">
    <property type="entry name" value="Metallo-hydrolase/oxidoreductase"/>
    <property type="match status" value="1"/>
</dbReference>
<evidence type="ECO:0000313" key="7">
    <source>
        <dbReference type="EMBL" id="PQM46341.1"/>
    </source>
</evidence>
<dbReference type="CDD" id="cd07742">
    <property type="entry name" value="metallo-hydrolase-like_MBL-fold"/>
    <property type="match status" value="1"/>
</dbReference>
<gene>
    <name evidence="6" type="ORF">BKN37_07185</name>
    <name evidence="7" type="ORF">C1Y40_03486</name>
</gene>
<evidence type="ECO:0000313" key="8">
    <source>
        <dbReference type="Proteomes" id="UP000179734"/>
    </source>
</evidence>
<dbReference type="PANTHER" id="PTHR42978">
    <property type="entry name" value="QUORUM-QUENCHING LACTONASE YTNP-RELATED-RELATED"/>
    <property type="match status" value="1"/>
</dbReference>
<dbReference type="Proteomes" id="UP000179734">
    <property type="component" value="Unassembled WGS sequence"/>
</dbReference>
<dbReference type="AlphaFoldDB" id="A0A1S1NLT8"/>
<dbReference type="Pfam" id="PF00753">
    <property type="entry name" value="Lactamase_B"/>
    <property type="match status" value="1"/>
</dbReference>
<evidence type="ECO:0000256" key="1">
    <source>
        <dbReference type="ARBA" id="ARBA00007749"/>
    </source>
</evidence>
<dbReference type="InterPro" id="IPR001279">
    <property type="entry name" value="Metallo-B-lactamas"/>
</dbReference>